<dbReference type="PROSITE" id="PS50041">
    <property type="entry name" value="C_TYPE_LECTIN_2"/>
    <property type="match status" value="1"/>
</dbReference>
<gene>
    <name evidence="4" type="ORF">OJAV_G00095830</name>
</gene>
<evidence type="ECO:0000313" key="5">
    <source>
        <dbReference type="Proteomes" id="UP000283210"/>
    </source>
</evidence>
<dbReference type="Pfam" id="PF00059">
    <property type="entry name" value="Lectin_C"/>
    <property type="match status" value="1"/>
</dbReference>
<organism evidence="4 5">
    <name type="scientific">Oryzias javanicus</name>
    <name type="common">Javanese ricefish</name>
    <name type="synonym">Aplocheilus javanicus</name>
    <dbReference type="NCBI Taxonomy" id="123683"/>
    <lineage>
        <taxon>Eukaryota</taxon>
        <taxon>Metazoa</taxon>
        <taxon>Chordata</taxon>
        <taxon>Craniata</taxon>
        <taxon>Vertebrata</taxon>
        <taxon>Euteleostomi</taxon>
        <taxon>Actinopterygii</taxon>
        <taxon>Neopterygii</taxon>
        <taxon>Teleostei</taxon>
        <taxon>Neoteleostei</taxon>
        <taxon>Acanthomorphata</taxon>
        <taxon>Ovalentaria</taxon>
        <taxon>Atherinomorphae</taxon>
        <taxon>Beloniformes</taxon>
        <taxon>Adrianichthyidae</taxon>
        <taxon>Oryziinae</taxon>
        <taxon>Oryzias</taxon>
    </lineage>
</organism>
<dbReference type="Gene3D" id="3.10.100.10">
    <property type="entry name" value="Mannose-Binding Protein A, subunit A"/>
    <property type="match status" value="1"/>
</dbReference>
<dbReference type="OMA" id="CENGPNI"/>
<keyword evidence="1" id="KW-0175">Coiled coil</keyword>
<dbReference type="InterPro" id="IPR016187">
    <property type="entry name" value="CTDL_fold"/>
</dbReference>
<proteinExistence type="predicted"/>
<keyword evidence="5" id="KW-1185">Reference proteome</keyword>
<dbReference type="EMBL" id="CM012445">
    <property type="protein sequence ID" value="RVE68818.1"/>
    <property type="molecule type" value="Genomic_DNA"/>
</dbReference>
<dbReference type="Proteomes" id="UP000283210">
    <property type="component" value="Chromosome 9"/>
</dbReference>
<feature type="coiled-coil region" evidence="1">
    <location>
        <begin position="53"/>
        <end position="80"/>
    </location>
</feature>
<dbReference type="OrthoDB" id="6337382at2759"/>
<dbReference type="InterPro" id="IPR016186">
    <property type="entry name" value="C-type_lectin-like/link_sf"/>
</dbReference>
<evidence type="ECO:0000256" key="1">
    <source>
        <dbReference type="SAM" id="Coils"/>
    </source>
</evidence>
<feature type="transmembrane region" description="Helical" evidence="2">
    <location>
        <begin position="29"/>
        <end position="54"/>
    </location>
</feature>
<protein>
    <recommendedName>
        <fullName evidence="3">C-type lectin domain-containing protein</fullName>
    </recommendedName>
</protein>
<feature type="domain" description="C-type lectin" evidence="3">
    <location>
        <begin position="87"/>
        <end position="198"/>
    </location>
</feature>
<dbReference type="SUPFAM" id="SSF56436">
    <property type="entry name" value="C-type lectin-like"/>
    <property type="match status" value="1"/>
</dbReference>
<keyword evidence="2" id="KW-0812">Transmembrane</keyword>
<dbReference type="AlphaFoldDB" id="A0A3S2MX54"/>
<sequence>MSQGKHGSSSHGNTTNVNKQGRFSVRKPYILMAVSVGLLFVLQAALNVSLRLFLKTEATLKNVTNERDELMQKLKNYGYELDGWSYFQGSFYYISTNSADWQHSRNYCLSKGADLVIVNNALENDLLKGFKQISWIGLYKEGSSWRWVDGSYLSISFWMDGEPNYEEDCEDRVEIRQCGEFLKWNDAPQTKKNYWICEKKV</sequence>
<keyword evidence="2" id="KW-1133">Transmembrane helix</keyword>
<evidence type="ECO:0000256" key="2">
    <source>
        <dbReference type="SAM" id="Phobius"/>
    </source>
</evidence>
<dbReference type="SMART" id="SM00034">
    <property type="entry name" value="CLECT"/>
    <property type="match status" value="1"/>
</dbReference>
<name>A0A3S2MX54_ORYJA</name>
<accession>A0A3S2MX54</accession>
<evidence type="ECO:0000313" key="4">
    <source>
        <dbReference type="EMBL" id="RVE68818.1"/>
    </source>
</evidence>
<evidence type="ECO:0000259" key="3">
    <source>
        <dbReference type="PROSITE" id="PS50041"/>
    </source>
</evidence>
<reference evidence="4 5" key="2">
    <citation type="submission" date="2019-01" db="EMBL/GenBank/DDBJ databases">
        <title>A chromosome length genome reference of the Java medaka (oryzias javanicus).</title>
        <authorList>
            <person name="Herpin A."/>
            <person name="Takehana Y."/>
            <person name="Naruse K."/>
            <person name="Ansai S."/>
            <person name="Kawaguchi M."/>
        </authorList>
    </citation>
    <scope>NUCLEOTIDE SEQUENCE [LARGE SCALE GENOMIC DNA]</scope>
    <source>
        <strain evidence="4">RS831</strain>
        <tissue evidence="4">Whole body</tissue>
    </source>
</reference>
<dbReference type="PANTHER" id="PTHR22803">
    <property type="entry name" value="MANNOSE, PHOSPHOLIPASE, LECTIN RECEPTOR RELATED"/>
    <property type="match status" value="1"/>
</dbReference>
<dbReference type="InterPro" id="IPR050111">
    <property type="entry name" value="C-type_lectin/snaclec_domain"/>
</dbReference>
<reference evidence="4 5" key="1">
    <citation type="submission" date="2018-11" db="EMBL/GenBank/DDBJ databases">
        <authorList>
            <person name="Lopez-Roques C."/>
            <person name="Donnadieu C."/>
            <person name="Bouchez O."/>
            <person name="Klopp C."/>
            <person name="Cabau C."/>
            <person name="Zahm M."/>
        </authorList>
    </citation>
    <scope>NUCLEOTIDE SEQUENCE [LARGE SCALE GENOMIC DNA]</scope>
    <source>
        <strain evidence="4">RS831</strain>
        <tissue evidence="4">Whole body</tissue>
    </source>
</reference>
<dbReference type="InterPro" id="IPR001304">
    <property type="entry name" value="C-type_lectin-like"/>
</dbReference>
<keyword evidence="2" id="KW-0472">Membrane</keyword>